<keyword evidence="1" id="KW-0175">Coiled coil</keyword>
<feature type="coiled-coil region" evidence="1">
    <location>
        <begin position="137"/>
        <end position="164"/>
    </location>
</feature>
<dbReference type="STRING" id="93759.A0A1R3K239"/>
<dbReference type="PANTHER" id="PTHR32254">
    <property type="entry name" value="EXPRESSED PROTEIN"/>
    <property type="match status" value="1"/>
</dbReference>
<evidence type="ECO:0000313" key="4">
    <source>
        <dbReference type="Proteomes" id="UP000187203"/>
    </source>
</evidence>
<dbReference type="EMBL" id="AWUE01014829">
    <property type="protein sequence ID" value="OMP01137.1"/>
    <property type="molecule type" value="Genomic_DNA"/>
</dbReference>
<evidence type="ECO:0000256" key="1">
    <source>
        <dbReference type="SAM" id="Coils"/>
    </source>
</evidence>
<dbReference type="Proteomes" id="UP000187203">
    <property type="component" value="Unassembled WGS sequence"/>
</dbReference>
<sequence length="180" mass="20222">MAHGLPKQRFWCQGVLRFALAILCLCMVGCIVGPTLFWPLKKNSTVGASCRSCFCDCSSTDFILPPGLLNSTFSDCSKKDPYVKELKKSAVALLIEEIALQRIVSNDTLERTRATTKYIKKASSKYRKKAEMCIAAVETCEEARERAEAELREELKLAALWKKRARQLGWKGDSKRAHNS</sequence>
<dbReference type="Pfam" id="PF06364">
    <property type="entry name" value="DUF1068"/>
    <property type="match status" value="1"/>
</dbReference>
<dbReference type="InterPro" id="IPR010471">
    <property type="entry name" value="DUF1068"/>
</dbReference>
<feature type="transmembrane region" description="Helical" evidence="2">
    <location>
        <begin position="15"/>
        <end position="40"/>
    </location>
</feature>
<protein>
    <submittedName>
        <fullName evidence="3">Uncharacterized protein</fullName>
    </submittedName>
</protein>
<dbReference type="PANTHER" id="PTHR32254:SF6">
    <property type="entry name" value="DUF1068 DOMAIN-CONTAINING PROTEIN"/>
    <property type="match status" value="1"/>
</dbReference>
<keyword evidence="2" id="KW-0472">Membrane</keyword>
<keyword evidence="2" id="KW-1133">Transmembrane helix</keyword>
<evidence type="ECO:0000313" key="3">
    <source>
        <dbReference type="EMBL" id="OMP01137.1"/>
    </source>
</evidence>
<keyword evidence="4" id="KW-1185">Reference proteome</keyword>
<accession>A0A1R3K239</accession>
<evidence type="ECO:0000256" key="2">
    <source>
        <dbReference type="SAM" id="Phobius"/>
    </source>
</evidence>
<comment type="caution">
    <text evidence="3">The sequence shown here is derived from an EMBL/GenBank/DDBJ whole genome shotgun (WGS) entry which is preliminary data.</text>
</comment>
<name>A0A1R3K239_9ROSI</name>
<dbReference type="OrthoDB" id="1851883at2759"/>
<reference evidence="4" key="1">
    <citation type="submission" date="2013-09" db="EMBL/GenBank/DDBJ databases">
        <title>Corchorus olitorius genome sequencing.</title>
        <authorList>
            <person name="Alam M."/>
            <person name="Haque M.S."/>
            <person name="Islam M.S."/>
            <person name="Emdad E.M."/>
            <person name="Islam M.M."/>
            <person name="Ahmed B."/>
            <person name="Halim A."/>
            <person name="Hossen Q.M.M."/>
            <person name="Hossain M.Z."/>
            <person name="Ahmed R."/>
            <person name="Khan M.M."/>
            <person name="Islam R."/>
            <person name="Rashid M.M."/>
            <person name="Khan S.A."/>
            <person name="Rahman M.S."/>
            <person name="Alam M."/>
            <person name="Yahiya A.S."/>
            <person name="Khan M.S."/>
            <person name="Azam M.S."/>
            <person name="Haque T."/>
            <person name="Lashkar M.Z.H."/>
            <person name="Akhand A.I."/>
            <person name="Morshed G."/>
            <person name="Roy S."/>
            <person name="Uddin K.S."/>
            <person name="Rabeya T."/>
            <person name="Hossain A.S."/>
            <person name="Chowdhury A."/>
            <person name="Snigdha A.R."/>
            <person name="Mortoza M.S."/>
            <person name="Matin S.A."/>
            <person name="Hoque S.M.E."/>
            <person name="Islam M.K."/>
            <person name="Roy D.K."/>
            <person name="Haider R."/>
            <person name="Moosa M.M."/>
            <person name="Elias S.M."/>
            <person name="Hasan A.M."/>
            <person name="Jahan S."/>
            <person name="Shafiuddin M."/>
            <person name="Mahmood N."/>
            <person name="Shommy N.S."/>
        </authorList>
    </citation>
    <scope>NUCLEOTIDE SEQUENCE [LARGE SCALE GENOMIC DNA]</scope>
    <source>
        <strain evidence="4">cv. O-4</strain>
    </source>
</reference>
<proteinExistence type="predicted"/>
<keyword evidence="2" id="KW-0812">Transmembrane</keyword>
<organism evidence="3 4">
    <name type="scientific">Corchorus olitorius</name>
    <dbReference type="NCBI Taxonomy" id="93759"/>
    <lineage>
        <taxon>Eukaryota</taxon>
        <taxon>Viridiplantae</taxon>
        <taxon>Streptophyta</taxon>
        <taxon>Embryophyta</taxon>
        <taxon>Tracheophyta</taxon>
        <taxon>Spermatophyta</taxon>
        <taxon>Magnoliopsida</taxon>
        <taxon>eudicotyledons</taxon>
        <taxon>Gunneridae</taxon>
        <taxon>Pentapetalae</taxon>
        <taxon>rosids</taxon>
        <taxon>malvids</taxon>
        <taxon>Malvales</taxon>
        <taxon>Malvaceae</taxon>
        <taxon>Grewioideae</taxon>
        <taxon>Apeibeae</taxon>
        <taxon>Corchorus</taxon>
    </lineage>
</organism>
<gene>
    <name evidence="3" type="ORF">COLO4_12127</name>
</gene>
<dbReference type="AlphaFoldDB" id="A0A1R3K239"/>